<feature type="domain" description="SHOCT-like" evidence="1">
    <location>
        <begin position="19"/>
        <end position="70"/>
    </location>
</feature>
<dbReference type="Proteomes" id="UP000019426">
    <property type="component" value="Chromosome M2/40_rep1"/>
</dbReference>
<dbReference type="InterPro" id="IPR046749">
    <property type="entry name" value="SHOCT_2"/>
</dbReference>
<dbReference type="HOGENOM" id="CLU_179778_0_1_9"/>
<sequence length="71" mass="8584">MEVQRIENFKIPNAVAHEITQEELQKEYDYYRAQKVLETMFMFGMISVDEFNKISERNRQTFSPYLSEIMP</sequence>
<name>W6S0I2_9CLOT</name>
<dbReference type="STRING" id="1216932.CM240_0632"/>
<evidence type="ECO:0000313" key="3">
    <source>
        <dbReference type="Proteomes" id="UP000019426"/>
    </source>
</evidence>
<evidence type="ECO:0000259" key="1">
    <source>
        <dbReference type="Pfam" id="PF20612"/>
    </source>
</evidence>
<dbReference type="KEGG" id="clt:CM240_0632"/>
<dbReference type="RefSeq" id="WP_051483658.1">
    <property type="nucleotide sequence ID" value="NZ_HG917868.1"/>
</dbReference>
<dbReference type="AlphaFoldDB" id="W6S0I2"/>
<protein>
    <recommendedName>
        <fullName evidence="1">SHOCT-like domain-containing protein</fullName>
    </recommendedName>
</protein>
<proteinExistence type="predicted"/>
<organism evidence="2 3">
    <name type="scientific">Clostridium bornimense</name>
    <dbReference type="NCBI Taxonomy" id="1216932"/>
    <lineage>
        <taxon>Bacteria</taxon>
        <taxon>Bacillati</taxon>
        <taxon>Bacillota</taxon>
        <taxon>Clostridia</taxon>
        <taxon>Eubacteriales</taxon>
        <taxon>Clostridiaceae</taxon>
        <taxon>Clostridium</taxon>
    </lineage>
</organism>
<evidence type="ECO:0000313" key="2">
    <source>
        <dbReference type="EMBL" id="CDM67797.1"/>
    </source>
</evidence>
<dbReference type="OrthoDB" id="1708280at2"/>
<dbReference type="EMBL" id="HG917868">
    <property type="protein sequence ID" value="CDM67797.1"/>
    <property type="molecule type" value="Genomic_DNA"/>
</dbReference>
<keyword evidence="3" id="KW-1185">Reference proteome</keyword>
<gene>
    <name evidence="2" type="ORF">CM240_0632</name>
</gene>
<accession>W6S0I2</accession>
<dbReference type="eggNOG" id="ENOG5033EFX">
    <property type="taxonomic scope" value="Bacteria"/>
</dbReference>
<dbReference type="Pfam" id="PF20612">
    <property type="entry name" value="SHOCT_2"/>
    <property type="match status" value="1"/>
</dbReference>
<reference evidence="2 3" key="1">
    <citation type="submission" date="2013-11" db="EMBL/GenBank/DDBJ databases">
        <title>Complete genome sequence of Clostridum sp. M2/40.</title>
        <authorList>
            <person name="Wibberg D."/>
            <person name="Puehler A."/>
            <person name="Schlueter A."/>
        </authorList>
    </citation>
    <scope>NUCLEOTIDE SEQUENCE [LARGE SCALE GENOMIC DNA]</scope>
    <source>
        <strain evidence="3">M2/40</strain>
    </source>
</reference>